<feature type="region of interest" description="Disordered" evidence="12">
    <location>
        <begin position="1517"/>
        <end position="1541"/>
    </location>
</feature>
<dbReference type="InterPro" id="IPR026728">
    <property type="entry name" value="BLTP3A/B"/>
</dbReference>
<evidence type="ECO:0000256" key="6">
    <source>
        <dbReference type="ARBA" id="ARBA00023136"/>
    </source>
</evidence>
<keyword evidence="5 9" id="KW-0342">GTP-binding</keyword>
<feature type="compositionally biased region" description="Polar residues" evidence="12">
    <location>
        <begin position="344"/>
        <end position="357"/>
    </location>
</feature>
<organism evidence="13">
    <name type="scientific">Cyprideis torosa</name>
    <dbReference type="NCBI Taxonomy" id="163714"/>
    <lineage>
        <taxon>Eukaryota</taxon>
        <taxon>Metazoa</taxon>
        <taxon>Ecdysozoa</taxon>
        <taxon>Arthropoda</taxon>
        <taxon>Crustacea</taxon>
        <taxon>Oligostraca</taxon>
        <taxon>Ostracoda</taxon>
        <taxon>Podocopa</taxon>
        <taxon>Podocopida</taxon>
        <taxon>Cytherocopina</taxon>
        <taxon>Cytheroidea</taxon>
        <taxon>Cytherideidae</taxon>
        <taxon>Cyprideis</taxon>
    </lineage>
</organism>
<dbReference type="GO" id="GO:0046872">
    <property type="term" value="F:metal ion binding"/>
    <property type="evidence" value="ECO:0007669"/>
    <property type="project" value="UniProtKB-KW"/>
</dbReference>
<dbReference type="EMBL" id="OB661053">
    <property type="protein sequence ID" value="CAD7227160.1"/>
    <property type="molecule type" value="Genomic_DNA"/>
</dbReference>
<feature type="binding site" evidence="9">
    <location>
        <position position="1656"/>
    </location>
    <ligand>
        <name>GTP</name>
        <dbReference type="ChEBI" id="CHEBI:37565"/>
    </ligand>
</feature>
<dbReference type="PROSITE" id="PS51419">
    <property type="entry name" value="RAB"/>
    <property type="match status" value="1"/>
</dbReference>
<dbReference type="Gene3D" id="3.40.50.300">
    <property type="entry name" value="P-loop containing nucleotide triphosphate hydrolases"/>
    <property type="match status" value="1"/>
</dbReference>
<feature type="region of interest" description="Disordered" evidence="12">
    <location>
        <begin position="317"/>
        <end position="377"/>
    </location>
</feature>
<dbReference type="InterPro" id="IPR006689">
    <property type="entry name" value="Small_GTPase_ARF/SAR"/>
</dbReference>
<dbReference type="SMART" id="SM00175">
    <property type="entry name" value="RAB"/>
    <property type="match status" value="1"/>
</dbReference>
<dbReference type="SMART" id="SM00178">
    <property type="entry name" value="SAR"/>
    <property type="match status" value="1"/>
</dbReference>
<dbReference type="PANTHER" id="PTHR22774">
    <property type="entry name" value="CHOREIN N-TERMINAL DOMAIN-CONTAINING PROTEIN"/>
    <property type="match status" value="1"/>
</dbReference>
<dbReference type="InterPro" id="IPR027417">
    <property type="entry name" value="P-loop_NTPase"/>
</dbReference>
<evidence type="ECO:0000313" key="13">
    <source>
        <dbReference type="EMBL" id="CAD7227160.1"/>
    </source>
</evidence>
<dbReference type="GO" id="GO:0015031">
    <property type="term" value="P:protein transport"/>
    <property type="evidence" value="ECO:0007669"/>
    <property type="project" value="InterPro"/>
</dbReference>
<keyword evidence="4 9" id="KW-0547">Nucleotide-binding</keyword>
<feature type="region of interest" description="Disordered" evidence="12">
    <location>
        <begin position="481"/>
        <end position="506"/>
    </location>
</feature>
<evidence type="ECO:0000256" key="7">
    <source>
        <dbReference type="ARBA" id="ARBA00023228"/>
    </source>
</evidence>
<comment type="similarity">
    <text evidence="2">Belongs to the small GTPase superfamily. Arf family.</text>
</comment>
<feature type="region of interest" description="Disordered" evidence="12">
    <location>
        <begin position="614"/>
        <end position="643"/>
    </location>
</feature>
<evidence type="ECO:0000256" key="5">
    <source>
        <dbReference type="ARBA" id="ARBA00023134"/>
    </source>
</evidence>
<feature type="compositionally biased region" description="Acidic residues" evidence="12">
    <location>
        <begin position="915"/>
        <end position="934"/>
    </location>
</feature>
<protein>
    <submittedName>
        <fullName evidence="13">Uncharacterized protein</fullName>
    </submittedName>
</protein>
<evidence type="ECO:0000256" key="8">
    <source>
        <dbReference type="ARBA" id="ARBA00023306"/>
    </source>
</evidence>
<feature type="compositionally biased region" description="Basic residues" evidence="12">
    <location>
        <begin position="333"/>
        <end position="343"/>
    </location>
</feature>
<dbReference type="PROSITE" id="PS51417">
    <property type="entry name" value="ARF"/>
    <property type="match status" value="1"/>
</dbReference>
<feature type="region of interest" description="Disordered" evidence="12">
    <location>
        <begin position="912"/>
        <end position="944"/>
    </location>
</feature>
<evidence type="ECO:0000256" key="1">
    <source>
        <dbReference type="ARBA" id="ARBA00004656"/>
    </source>
</evidence>
<dbReference type="GO" id="GO:0005765">
    <property type="term" value="C:lysosomal membrane"/>
    <property type="evidence" value="ECO:0007669"/>
    <property type="project" value="UniProtKB-SubCell"/>
</dbReference>
<feature type="region of interest" description="Disordered" evidence="12">
    <location>
        <begin position="1263"/>
        <end position="1285"/>
    </location>
</feature>
<keyword evidence="8" id="KW-0131">Cell cycle</keyword>
<dbReference type="FunFam" id="3.40.50.300:FF:000247">
    <property type="entry name" value="ADP-ribosylation factor-like GTPase 8A"/>
    <property type="match status" value="1"/>
</dbReference>
<dbReference type="InterPro" id="IPR044154">
    <property type="entry name" value="Arl8a/8b"/>
</dbReference>
<feature type="binding site" evidence="9">
    <location>
        <begin position="1712"/>
        <end position="1715"/>
    </location>
    <ligand>
        <name>GTP</name>
        <dbReference type="ChEBI" id="CHEBI:37565"/>
    </ligand>
</feature>
<feature type="region of interest" description="Disordered" evidence="12">
    <location>
        <begin position="1118"/>
        <end position="1139"/>
    </location>
</feature>
<keyword evidence="3" id="KW-0132">Cell division</keyword>
<feature type="region of interest" description="Disordered" evidence="12">
    <location>
        <begin position="266"/>
        <end position="302"/>
    </location>
</feature>
<evidence type="ECO:0000256" key="11">
    <source>
        <dbReference type="SAM" id="Coils"/>
    </source>
</evidence>
<dbReference type="GO" id="GO:0003924">
    <property type="term" value="F:GTPase activity"/>
    <property type="evidence" value="ECO:0007669"/>
    <property type="project" value="InterPro"/>
</dbReference>
<keyword evidence="7" id="KW-0458">Lysosome</keyword>
<sequence length="1768" mass="195496">MAGIIKNQILKHLSRFLKKGSMGTDRINISTFKGEGEMQNLELDEMVMTELLSLPTWLRIKRAHCNYVKLRIPWAHLKNVPIQLFLDEVQIELETLEQLRPSESSTVPSYSSGGKYGFADKVVDGATVSVNSVSITLTSKAFLATIQLSRILLESRTPHFKRGELRATRVKDMDRGLILLFKQLSWETSKVEARSTLNPTLSPLRLIANESTARISIKKSLNDCSVLACRLILILKKQHYVLTDSQLKATHTFLISVAHLIREAQEQAKGQKAARKFKPPSRRRPSVPKQNPPASSQLRKASGLIPTLLRRGSFVTTPHATQSLPTTPPAKGRQGKPPHRRKTSASIDQSPRPNTLTPAAARSQPLRSAAAGGKPTKPHSAFDYFDVLETSYHLYAESLELHICDDPGESSSKHPDLLSGGTLHLWFSCLQLDFYPYHLLSSGRSHWFRYHPNQLSDWAVDDLARFQEQLHLLTSSATKGHVPVHRTDGPQSFSNSVPHSPRGERRLSASTASNFSTLMATCVVLRIPEFCIDNVSTSQRTHVTEFITVPASKVYLTVSPLQIRVDPLTLCWLNAFAANLLEGAEEAAEFAPPVDYVELRVEAIMPTVILEAPPFPLPPPPSRPRHPPTPRQPKEKGLPDRPTALHITASRVVATNSRQGPVGSRHQLDFTLNHLQKELFDGNCVGWSRVSSSAEEEEEDLDPIHDRFRRHAQGDDVPLFPRFPLSKSSLWSDPLDVWFLQLSPLFASFTTNRQQGEDLQVVLNPIPVEIPGLDITGRVQYLQMWKAASGRLSPTVIQQLLWLYDSRLPTPVPATGSSSSLEAESSCSAHINVICNLTSLASVLLTRQQYLFLMRIVDDLTVLMDTMESDTIRITGKPNATKAVASIYIPAVIRVLSLAPAEVGVSHALNGGFIPEDDPEVDGKEDEGGQDESGAEVKQETGLEDEEDALCPNNGLSLGDQPPFGQDLLEVFIDICSALVLFDEVNVPHFLVGQSEARRDPSGCPGFGVVQAQQTTGEQDVVHDEDQADEQGVSPALPTQPEEAELENEHVVDVSFAAPPVFPGATSEIPEINSDPCLFDGVVQSAGVDVPSPLSQDSEPFSGQLFNKLPPIPSSYQLSPQRPHPLDPLVTSTQHDPESPGLNRIPMSLGGRSNIFLDQSSSVFKRGDRSGSMPFVLDTSYLEDDSVSVISSDSDSFVITSSAASTVGDGEYHSLLLDTETPTGNRQAPAMNAGVDEVGGEFADEERVEEACEALSNELDEESSCEGPYAGNGVTRNLKKNKPRPMSIKSEKEISKGLDQITCVNFRVGQIQVVAQVRDSKTLAKVLCSHVSHQDQPPLLWEELVAEFGRKSKEWRDSFPELTKNCDIKLRCCVSPVSKPLCQPFDETLISISPEKIKNLTQRFAKALEDVPPVDIWKDIVSHGGMFMEADIQDLSLTLMASSSLVLANFFEEEMLKPSLPIKLSLSRVRLTLPDDKPSFNPPLLVSLGDVTVLRDCLGVVHILPLKDLIHHRDESRSQGNFSSKRPLGQQEGGGGGKETEAELRARLKAAEERIKKLTLALQNSERDLFRVVSVFVGQSFKMLAIINRILDWFRSLFWKEEMELTLVGLQYSGKTTFVNVIASGQFSEDMIPTVGFNMRKITKGNVTIKVWDIGGQPRFRSMWERYCRGVNAIVYMVDAADREKIEASRNELHNLLDKPQLAGIPVLVLGNKRDLPNACDERALIDRMNLSAIQDREICCYSISCKEKDNIDLTLQWLIAHSKSGGN</sequence>
<dbReference type="CDD" id="cd04159">
    <property type="entry name" value="Arl10_like"/>
    <property type="match status" value="1"/>
</dbReference>
<dbReference type="SMART" id="SM00177">
    <property type="entry name" value="ARF"/>
    <property type="match status" value="1"/>
</dbReference>
<accession>A0A7R8WB66</accession>
<feature type="binding site" evidence="10">
    <location>
        <position position="1634"/>
    </location>
    <ligand>
        <name>Mg(2+)</name>
        <dbReference type="ChEBI" id="CHEBI:18420"/>
    </ligand>
</feature>
<dbReference type="GO" id="GO:0005525">
    <property type="term" value="F:GTP binding"/>
    <property type="evidence" value="ECO:0007669"/>
    <property type="project" value="UniProtKB-KW"/>
</dbReference>
<feature type="binding site" evidence="10">
    <location>
        <position position="1616"/>
    </location>
    <ligand>
        <name>Mg(2+)</name>
        <dbReference type="ChEBI" id="CHEBI:18420"/>
    </ligand>
</feature>
<evidence type="ECO:0000256" key="4">
    <source>
        <dbReference type="ARBA" id="ARBA00022741"/>
    </source>
</evidence>
<dbReference type="OrthoDB" id="2011769at2759"/>
<dbReference type="PROSITE" id="PS51422">
    <property type="entry name" value="SAR1"/>
    <property type="match status" value="1"/>
</dbReference>
<dbReference type="GO" id="GO:0016192">
    <property type="term" value="P:vesicle-mediated transport"/>
    <property type="evidence" value="ECO:0007669"/>
    <property type="project" value="UniProtKB-ARBA"/>
</dbReference>
<keyword evidence="11" id="KW-0175">Coiled coil</keyword>
<evidence type="ECO:0000256" key="10">
    <source>
        <dbReference type="PIRSR" id="PIRSR606689-2"/>
    </source>
</evidence>
<evidence type="ECO:0000256" key="12">
    <source>
        <dbReference type="SAM" id="MobiDB-lite"/>
    </source>
</evidence>
<dbReference type="GO" id="GO:0051301">
    <property type="term" value="P:cell division"/>
    <property type="evidence" value="ECO:0007669"/>
    <property type="project" value="UniProtKB-KW"/>
</dbReference>
<proteinExistence type="inferred from homology"/>
<name>A0A7R8WB66_9CRUS</name>
<feature type="compositionally biased region" description="Basic residues" evidence="12">
    <location>
        <begin position="272"/>
        <end position="286"/>
    </location>
</feature>
<dbReference type="SUPFAM" id="SSF52540">
    <property type="entry name" value="P-loop containing nucleoside triphosphate hydrolases"/>
    <property type="match status" value="1"/>
</dbReference>
<gene>
    <name evidence="13" type="ORF">CTOB1V02_LOCUS5069</name>
</gene>
<dbReference type="NCBIfam" id="TIGR00231">
    <property type="entry name" value="small_GTP"/>
    <property type="match status" value="1"/>
</dbReference>
<feature type="binding site" evidence="9">
    <location>
        <begin position="1609"/>
        <end position="1616"/>
    </location>
    <ligand>
        <name>GTP</name>
        <dbReference type="ChEBI" id="CHEBI:37565"/>
    </ligand>
</feature>
<keyword evidence="10" id="KW-0460">Magnesium</keyword>
<comment type="subcellular location">
    <subcellularLocation>
        <location evidence="1">Lysosome membrane</location>
    </subcellularLocation>
</comment>
<feature type="coiled-coil region" evidence="11">
    <location>
        <begin position="1541"/>
        <end position="1568"/>
    </location>
</feature>
<feature type="compositionally biased region" description="Polar residues" evidence="12">
    <location>
        <begin position="489"/>
        <end position="498"/>
    </location>
</feature>
<evidence type="ECO:0000256" key="2">
    <source>
        <dbReference type="ARBA" id="ARBA00010290"/>
    </source>
</evidence>
<feature type="region of interest" description="Disordered" evidence="12">
    <location>
        <begin position="1015"/>
        <end position="1042"/>
    </location>
</feature>
<dbReference type="PANTHER" id="PTHR22774:SF11">
    <property type="entry name" value="CHOREIN N-TERMINAL DOMAIN-CONTAINING PROTEIN"/>
    <property type="match status" value="1"/>
</dbReference>
<reference evidence="13" key="1">
    <citation type="submission" date="2020-11" db="EMBL/GenBank/DDBJ databases">
        <authorList>
            <person name="Tran Van P."/>
        </authorList>
    </citation>
    <scope>NUCLEOTIDE SEQUENCE</scope>
</reference>
<keyword evidence="10" id="KW-0479">Metal-binding</keyword>
<evidence type="ECO:0000256" key="9">
    <source>
        <dbReference type="PIRSR" id="PIRSR606689-1"/>
    </source>
</evidence>
<dbReference type="InterPro" id="IPR005225">
    <property type="entry name" value="Small_GTP-bd"/>
</dbReference>
<keyword evidence="6" id="KW-0472">Membrane</keyword>
<dbReference type="GO" id="GO:0051649">
    <property type="term" value="P:establishment of localization in cell"/>
    <property type="evidence" value="ECO:0007669"/>
    <property type="project" value="UniProtKB-ARBA"/>
</dbReference>
<dbReference type="PRINTS" id="PR00328">
    <property type="entry name" value="SAR1GTPBP"/>
</dbReference>
<evidence type="ECO:0000256" key="3">
    <source>
        <dbReference type="ARBA" id="ARBA00022618"/>
    </source>
</evidence>
<dbReference type="Pfam" id="PF00025">
    <property type="entry name" value="Arf"/>
    <property type="match status" value="1"/>
</dbReference>
<dbReference type="Pfam" id="PF24917">
    <property type="entry name" value="BLTP3A_B"/>
    <property type="match status" value="3"/>
</dbReference>